<keyword evidence="1" id="KW-0489">Methyltransferase</keyword>
<dbReference type="PANTHER" id="PTHR43861:SF6">
    <property type="entry name" value="METHYLTRANSFERASE TYPE 11"/>
    <property type="match status" value="1"/>
</dbReference>
<evidence type="ECO:0000313" key="1">
    <source>
        <dbReference type="EMBL" id="GAA4445672.1"/>
    </source>
</evidence>
<dbReference type="Gene3D" id="3.40.50.150">
    <property type="entry name" value="Vaccinia Virus protein VP39"/>
    <property type="match status" value="1"/>
</dbReference>
<dbReference type="PANTHER" id="PTHR43861">
    <property type="entry name" value="TRANS-ACONITATE 2-METHYLTRANSFERASE-RELATED"/>
    <property type="match status" value="1"/>
</dbReference>
<dbReference type="Pfam" id="PF13489">
    <property type="entry name" value="Methyltransf_23"/>
    <property type="match status" value="1"/>
</dbReference>
<dbReference type="EMBL" id="BAABEY010000036">
    <property type="protein sequence ID" value="GAA4445672.1"/>
    <property type="molecule type" value="Genomic_DNA"/>
</dbReference>
<keyword evidence="1" id="KW-0808">Transferase</keyword>
<accession>A0ABP8M9E5</accession>
<keyword evidence="2" id="KW-1185">Reference proteome</keyword>
<dbReference type="SUPFAM" id="SSF53335">
    <property type="entry name" value="S-adenosyl-L-methionine-dependent methyltransferases"/>
    <property type="match status" value="1"/>
</dbReference>
<dbReference type="CDD" id="cd02440">
    <property type="entry name" value="AdoMet_MTases"/>
    <property type="match status" value="1"/>
</dbReference>
<dbReference type="GO" id="GO:0008168">
    <property type="term" value="F:methyltransferase activity"/>
    <property type="evidence" value="ECO:0007669"/>
    <property type="project" value="UniProtKB-KW"/>
</dbReference>
<gene>
    <name evidence="1" type="ORF">GCM10023091_37520</name>
</gene>
<evidence type="ECO:0000313" key="2">
    <source>
        <dbReference type="Proteomes" id="UP001501508"/>
    </source>
</evidence>
<comment type="caution">
    <text evidence="1">The sequence shown here is derived from an EMBL/GenBank/DDBJ whole genome shotgun (WGS) entry which is preliminary data.</text>
</comment>
<organism evidence="1 2">
    <name type="scientific">Ravibacter arvi</name>
    <dbReference type="NCBI Taxonomy" id="2051041"/>
    <lineage>
        <taxon>Bacteria</taxon>
        <taxon>Pseudomonadati</taxon>
        <taxon>Bacteroidota</taxon>
        <taxon>Cytophagia</taxon>
        <taxon>Cytophagales</taxon>
        <taxon>Spirosomataceae</taxon>
        <taxon>Ravibacter</taxon>
    </lineage>
</organism>
<dbReference type="Proteomes" id="UP001501508">
    <property type="component" value="Unassembled WGS sequence"/>
</dbReference>
<reference evidence="2" key="1">
    <citation type="journal article" date="2019" name="Int. J. Syst. Evol. Microbiol.">
        <title>The Global Catalogue of Microorganisms (GCM) 10K type strain sequencing project: providing services to taxonomists for standard genome sequencing and annotation.</title>
        <authorList>
            <consortium name="The Broad Institute Genomics Platform"/>
            <consortium name="The Broad Institute Genome Sequencing Center for Infectious Disease"/>
            <person name="Wu L."/>
            <person name="Ma J."/>
        </authorList>
    </citation>
    <scope>NUCLEOTIDE SEQUENCE [LARGE SCALE GENOMIC DNA]</scope>
    <source>
        <strain evidence="2">JCM 31920</strain>
    </source>
</reference>
<name>A0ABP8M9E5_9BACT</name>
<proteinExistence type="predicted"/>
<dbReference type="GO" id="GO:0032259">
    <property type="term" value="P:methylation"/>
    <property type="evidence" value="ECO:0007669"/>
    <property type="project" value="UniProtKB-KW"/>
</dbReference>
<protein>
    <submittedName>
        <fullName evidence="1">Methyltransferase domain-containing protein</fullName>
    </submittedName>
</protein>
<sequence length="301" mass="33979">MSLELLTACPVCKGTHFSPHLQVTDHSVSHGTFAIVRCEKCSFLFTNPRPDEAQIGAYYDDDSYLSHHDNPDSTLAKVYNAVRNFAVREKINLLNKYDGNPQKKVLDIGCATGFFLSAVKQKNWETWGTEPDADARQIALKKNAGNVLPSVFDPALRDNHFTSVTMWHVLEHVHRLDETLNWIHQHLDSKGALFIAVPNPESYDAAAYGEYWAAYDVPRHLYHFTRSTMAKLLQHYGFSIVGTRCMLFDAYYVSLLSTKYKYGKNKPAEALVRGTLSNLKGYGTALHNANTSSLIYIVQKK</sequence>
<dbReference type="InterPro" id="IPR029063">
    <property type="entry name" value="SAM-dependent_MTases_sf"/>
</dbReference>